<evidence type="ECO:0000313" key="2">
    <source>
        <dbReference type="Proteomes" id="UP001056012"/>
    </source>
</evidence>
<dbReference type="EMBL" id="CP089281">
    <property type="protein sequence ID" value="USP82845.1"/>
    <property type="molecule type" value="Genomic_DNA"/>
</dbReference>
<sequence length="536" mass="61556">MPPNTRTSSKRVKWLLPRTESIRLNVVRQALMFEKTHARKSDADKDWPKHLRRRDLILEQLKAVHIASKEFEADHPGGQWLTKPGTFTQADMLHLNLYEATIEFVRLTNFVEQTVEDYPREPKQQQSIVDEAFSKTAISHIVVWRIKDPNETGDRPLVYATANKQDQVVLRTWSGLVKPEHCALYKLLTGVSIRSAAAQKQNEILAAKLAYYEGLITEQELALLHNDMRSIAAAFTLGHTLGYSGKQSANMVEYFIRAHRQRHEALQPQQDDLETGHRGCRRRREVHWCDTCAHHRHLIPQNQGVQANMDKYLFDYIVEFCDVTIWDCSYNSGPFQNEALRIFGHNDIDPIMKLRPVASANVTKRPVPPQDAEEVILKAFYGDLVGAFDQSINLGLVYAGKPILTNKWKDAMSLVYLNGNLPPQPRQYQILLVRASKGTLQYLNAITVQALARFHELLVARQFNLREFQRVAQMPMFWLDVTNNDMLNVTTKNTYNMTAERLQEIRDSCKDPDRVGPGRVGLPSQQQRLRTVDLNI</sequence>
<dbReference type="AlphaFoldDB" id="A0A9Q8ZIK7"/>
<dbReference type="Proteomes" id="UP001056012">
    <property type="component" value="Chromosome 8"/>
</dbReference>
<keyword evidence="2" id="KW-1185">Reference proteome</keyword>
<organism evidence="1 2">
    <name type="scientific">Curvularia clavata</name>
    <dbReference type="NCBI Taxonomy" id="95742"/>
    <lineage>
        <taxon>Eukaryota</taxon>
        <taxon>Fungi</taxon>
        <taxon>Dikarya</taxon>
        <taxon>Ascomycota</taxon>
        <taxon>Pezizomycotina</taxon>
        <taxon>Dothideomycetes</taxon>
        <taxon>Pleosporomycetidae</taxon>
        <taxon>Pleosporales</taxon>
        <taxon>Pleosporineae</taxon>
        <taxon>Pleosporaceae</taxon>
        <taxon>Curvularia</taxon>
    </lineage>
</organism>
<accession>A0A9Q8ZIK7</accession>
<proteinExistence type="predicted"/>
<gene>
    <name evidence="1" type="ORF">yc1106_10119</name>
</gene>
<dbReference type="VEuPathDB" id="FungiDB:yc1106_10119"/>
<reference evidence="1" key="1">
    <citation type="submission" date="2021-12" db="EMBL/GenBank/DDBJ databases">
        <title>Curvularia clavata genome.</title>
        <authorList>
            <person name="Cao Y."/>
        </authorList>
    </citation>
    <scope>NUCLEOTIDE SEQUENCE</scope>
    <source>
        <strain evidence="1">Yc1106</strain>
    </source>
</reference>
<evidence type="ECO:0000313" key="1">
    <source>
        <dbReference type="EMBL" id="USP82845.1"/>
    </source>
</evidence>
<name>A0A9Q8ZIK7_CURCL</name>
<protein>
    <submittedName>
        <fullName evidence="1">Uncharacterized protein</fullName>
    </submittedName>
</protein>